<dbReference type="EMBL" id="FWXJ01000001">
    <property type="protein sequence ID" value="SMC30388.1"/>
    <property type="molecule type" value="Genomic_DNA"/>
</dbReference>
<dbReference type="Gene3D" id="3.40.190.10">
    <property type="entry name" value="Periplasmic binding protein-like II"/>
    <property type="match status" value="1"/>
</dbReference>
<dbReference type="PIRSF" id="PIRSF017082">
    <property type="entry name" value="YflP"/>
    <property type="match status" value="1"/>
</dbReference>
<dbReference type="SUPFAM" id="SSF53850">
    <property type="entry name" value="Periplasmic binding protein-like II"/>
    <property type="match status" value="1"/>
</dbReference>
<sequence length="312" mass="32980">MIGIYCLPSFALDYPTKPIKMIVPFAPGGGNDAIGRVIAKNLTEHLGQPVIVENKAGAGGRLGVESGVKADADGYTVLLISNSYAANPSLFKINFDPIKDITPIGLIAKTPLLLAVRKDLPVNNVSELIQYSKANPGKLSYASSGQGGISHLSTELFLKLAGIEMTHIPYKGTAPAITDIVGGVTDIFFSTSGAALPYLQAKKIKVIAVSTSSRSATEPQIPTVAESGLPGYGVTVWYALIGPKNLPVEIEKKLNAALKVAVLDKKTLELFKATGDVASPSSSEELKTIISDEVNLWRKVVSDAKIKVDLPQ</sequence>
<proteinExistence type="inferred from homology"/>
<evidence type="ECO:0000256" key="1">
    <source>
        <dbReference type="ARBA" id="ARBA00006987"/>
    </source>
</evidence>
<evidence type="ECO:0000313" key="2">
    <source>
        <dbReference type="EMBL" id="SMC30388.1"/>
    </source>
</evidence>
<dbReference type="CDD" id="cd13578">
    <property type="entry name" value="PBP2_Bug27"/>
    <property type="match status" value="1"/>
</dbReference>
<dbReference type="InterPro" id="IPR042100">
    <property type="entry name" value="Bug_dom1"/>
</dbReference>
<gene>
    <name evidence="2" type="ORF">SAMN06296008_101172</name>
</gene>
<keyword evidence="2" id="KW-0675">Receptor</keyword>
<dbReference type="Proteomes" id="UP000192708">
    <property type="component" value="Unassembled WGS sequence"/>
</dbReference>
<dbReference type="Gene3D" id="3.40.190.150">
    <property type="entry name" value="Bordetella uptake gene, domain 1"/>
    <property type="match status" value="1"/>
</dbReference>
<evidence type="ECO:0000313" key="3">
    <source>
        <dbReference type="Proteomes" id="UP000192708"/>
    </source>
</evidence>
<dbReference type="PANTHER" id="PTHR42928:SF5">
    <property type="entry name" value="BLR1237 PROTEIN"/>
    <property type="match status" value="1"/>
</dbReference>
<dbReference type="InterPro" id="IPR005064">
    <property type="entry name" value="BUG"/>
</dbReference>
<comment type="similarity">
    <text evidence="1">Belongs to the UPF0065 (bug) family.</text>
</comment>
<name>A0A1W1Y3T0_9BURK</name>
<organism evidence="2 3">
    <name type="scientific">Polynucleobacter kasalickyi</name>
    <dbReference type="NCBI Taxonomy" id="1938817"/>
    <lineage>
        <taxon>Bacteria</taxon>
        <taxon>Pseudomonadati</taxon>
        <taxon>Pseudomonadota</taxon>
        <taxon>Betaproteobacteria</taxon>
        <taxon>Burkholderiales</taxon>
        <taxon>Burkholderiaceae</taxon>
        <taxon>Polynucleobacter</taxon>
    </lineage>
</organism>
<dbReference type="AlphaFoldDB" id="A0A1W1Y3T0"/>
<dbReference type="Pfam" id="PF03401">
    <property type="entry name" value="TctC"/>
    <property type="match status" value="1"/>
</dbReference>
<reference evidence="2 3" key="1">
    <citation type="submission" date="2017-04" db="EMBL/GenBank/DDBJ databases">
        <authorList>
            <person name="Afonso C.L."/>
            <person name="Miller P.J."/>
            <person name="Scott M.A."/>
            <person name="Spackman E."/>
            <person name="Goraichik I."/>
            <person name="Dimitrov K.M."/>
            <person name="Suarez D.L."/>
            <person name="Swayne D.E."/>
        </authorList>
    </citation>
    <scope>NUCLEOTIDE SEQUENCE [LARGE SCALE GENOMIC DNA]</scope>
    <source>
        <strain evidence="2 3">VK13</strain>
    </source>
</reference>
<dbReference type="STRING" id="1938817.SAMN06296008_101172"/>
<protein>
    <submittedName>
        <fullName evidence="2">Tripartite-type tricarboxylate transporter, receptor component TctC</fullName>
    </submittedName>
</protein>
<dbReference type="PANTHER" id="PTHR42928">
    <property type="entry name" value="TRICARBOXYLATE-BINDING PROTEIN"/>
    <property type="match status" value="1"/>
</dbReference>
<keyword evidence="3" id="KW-1185">Reference proteome</keyword>
<accession>A0A1W1Y3T0</accession>